<dbReference type="Gene3D" id="2.40.400.10">
    <property type="entry name" value="Acetoacetate decarboxylase-like"/>
    <property type="match status" value="1"/>
</dbReference>
<evidence type="ECO:0008006" key="3">
    <source>
        <dbReference type="Google" id="ProtNLM"/>
    </source>
</evidence>
<dbReference type="InterPro" id="IPR036188">
    <property type="entry name" value="FAD/NAD-bd_sf"/>
</dbReference>
<evidence type="ECO:0000313" key="2">
    <source>
        <dbReference type="Proteomes" id="UP000309550"/>
    </source>
</evidence>
<dbReference type="PANTHER" id="PTHR42923:SF46">
    <property type="entry name" value="AMINE OXIDASE"/>
    <property type="match status" value="1"/>
</dbReference>
<gene>
    <name evidence="1" type="ORF">FDT80_13545</name>
</gene>
<dbReference type="OrthoDB" id="220163at2"/>
<comment type="caution">
    <text evidence="1">The sequence shown here is derived from an EMBL/GenBank/DDBJ whole genome shotgun (WGS) entry which is preliminary data.</text>
</comment>
<dbReference type="PANTHER" id="PTHR42923">
    <property type="entry name" value="PROTOPORPHYRINOGEN OXIDASE"/>
    <property type="match status" value="1"/>
</dbReference>
<dbReference type="Pfam" id="PF13450">
    <property type="entry name" value="NAD_binding_8"/>
    <property type="match status" value="1"/>
</dbReference>
<proteinExistence type="predicted"/>
<dbReference type="InterPro" id="IPR050464">
    <property type="entry name" value="Zeta_carotene_desat/Oxidored"/>
</dbReference>
<sequence>MREITVSGQPKKIAILGGGVGAMTAAFELTSTPERRAAYDVTVYQMGWRLGGKGASGRRMDDGARIEEHGLHVWSGFYDNAIKQMKDCLAELKDANEEAVYHSFEEAFIAHNNIVLGEDEQGGWSFWPLDVETNPATPGSDGVALSAWDYFLELSRYIRDLLAKGPGTLSQSRHPTAVLPKHVATHVAAQTNVDPEHPAAKVPELLHHLAHQLPRQPHKHSGKDLEALRTMTRALHTDVKTARAKAVGGGEALSADKERMQLVLDLGVTAMRGMITDEVALYGFDGIDDREISEWLTMHGARPETVNSPLVRAVYDYAFGFRNGITDPAHRGIGAGTFLHGSLRLFFTYKGSIFFKMRAGMGDTIFTPYYKALRNRGVKFKFFHKVRDLKLDGAGRLIDEIVVDQQATLKNADYDPFVRAANYDCWPSEPLYDQLEEGDALKSQKVRLESSWSDWAPVATHTLKRGTDFDEVVLGISLGALPHVAGDLIAADPAWRKMVERVETVATQAMQLWLKPTSEELGWDHGDRILTAYADAMNTWADMTHLDAAEEWPATDKPGSIAYFCGPLPDVDPLPPFTDTGFPARADADVRENALKWMNDHGPELWPNVFKQDGSGFDESKLISLQTPASGKMWDTQYFRANFEPTERYVLSVPGSTDARLRADRSGFDNLWLAGDWTYTGINAGCVEAAAMSGLRAAAGLTRSPVDIIGEVANPVPGHGHHGSAPDVPMAPVLKTIRPQNSAWPWSSVYGMAQTTGATVMVPFARQTVAAMLPKGLQLAPQTLTGPQEHPVILLFARQRDVRPNQLPFGMNYSEFICAVPWVQHTDPALQDLPPLIVPTRLYLDSLPPILLGIYGYGFPKVRAAMTVDMDTYVIRDPKTDEEIISCSFDRTGPQDAAYKFEMFNQARPGYEMAMVTRNRVGQWQYSVYDFSLGQSLLEPLDMQIRISSDHLGLPRGTIKPPSIAASPFGAVFLTSDATINNPLQSYHLRQVLREKAT</sequence>
<dbReference type="SUPFAM" id="SSF51905">
    <property type="entry name" value="FAD/NAD(P)-binding domain"/>
    <property type="match status" value="2"/>
</dbReference>
<evidence type="ECO:0000313" key="1">
    <source>
        <dbReference type="EMBL" id="TMM51768.1"/>
    </source>
</evidence>
<name>A0A5S3PDC4_9RHOB</name>
<dbReference type="Proteomes" id="UP000309550">
    <property type="component" value="Unassembled WGS sequence"/>
</dbReference>
<dbReference type="AlphaFoldDB" id="A0A5S3PDC4"/>
<dbReference type="GO" id="GO:0016491">
    <property type="term" value="F:oxidoreductase activity"/>
    <property type="evidence" value="ECO:0007669"/>
    <property type="project" value="TreeGrafter"/>
</dbReference>
<dbReference type="EMBL" id="VANS01000003">
    <property type="protein sequence ID" value="TMM51768.1"/>
    <property type="molecule type" value="Genomic_DNA"/>
</dbReference>
<dbReference type="SUPFAM" id="SSF160104">
    <property type="entry name" value="Acetoacetate decarboxylase-like"/>
    <property type="match status" value="1"/>
</dbReference>
<dbReference type="InterPro" id="IPR023375">
    <property type="entry name" value="ADC_dom_sf"/>
</dbReference>
<reference evidence="1 2" key="1">
    <citation type="submission" date="2019-05" db="EMBL/GenBank/DDBJ databases">
        <title>Sulfitobacter sabulilitoris sp. nov., isolated from a marine sand.</title>
        <authorList>
            <person name="Yoon J.-H."/>
        </authorList>
    </citation>
    <scope>NUCLEOTIDE SEQUENCE [LARGE SCALE GENOMIC DNA]</scope>
    <source>
        <strain evidence="1 2">HSMS-29</strain>
    </source>
</reference>
<organism evidence="1 2">
    <name type="scientific">Sulfitobacter sabulilitoris</name>
    <dbReference type="NCBI Taxonomy" id="2562655"/>
    <lineage>
        <taxon>Bacteria</taxon>
        <taxon>Pseudomonadati</taxon>
        <taxon>Pseudomonadota</taxon>
        <taxon>Alphaproteobacteria</taxon>
        <taxon>Rhodobacterales</taxon>
        <taxon>Roseobacteraceae</taxon>
        <taxon>Sulfitobacter</taxon>
    </lineage>
</organism>
<accession>A0A5S3PDC4</accession>
<keyword evidence="2" id="KW-1185">Reference proteome</keyword>
<protein>
    <recommendedName>
        <fullName evidence="3">Amine oxidase domain-containing protein</fullName>
    </recommendedName>
</protein>